<dbReference type="OrthoDB" id="5227693at2759"/>
<evidence type="ECO:0000256" key="1">
    <source>
        <dbReference type="SAM" id="MobiDB-lite"/>
    </source>
</evidence>
<dbReference type="STRING" id="196109.A0A136J000"/>
<organism evidence="2 3">
    <name type="scientific">Microdochium bolleyi</name>
    <dbReference type="NCBI Taxonomy" id="196109"/>
    <lineage>
        <taxon>Eukaryota</taxon>
        <taxon>Fungi</taxon>
        <taxon>Dikarya</taxon>
        <taxon>Ascomycota</taxon>
        <taxon>Pezizomycotina</taxon>
        <taxon>Sordariomycetes</taxon>
        <taxon>Xylariomycetidae</taxon>
        <taxon>Xylariales</taxon>
        <taxon>Microdochiaceae</taxon>
        <taxon>Microdochium</taxon>
    </lineage>
</organism>
<feature type="region of interest" description="Disordered" evidence="1">
    <location>
        <begin position="541"/>
        <end position="575"/>
    </location>
</feature>
<dbReference type="Proteomes" id="UP000070501">
    <property type="component" value="Unassembled WGS sequence"/>
</dbReference>
<sequence length="624" mass="70668">MAGEEPSGEVIVGSVALLVACVALLPAVFQMLQAYFASATGFARCDPKVMGAWARSTRRVFRWSELRFEVQFETPVIFLAPPNNDRGPVPNEPIWYINGTEESRKETRSSLPDEYKKEDNLLSVKERIHTADNERASWVVLLAAIQQMEHDSHAWQQRFYKAMPGRRPPREFAEQTLAVAVQKKTKSWDTMPSTMAKPYATTTMCHLIELAAVLGVHWKEFNRSENKYRAEGNGFILTGSVVSELGLVFNFQKATRSLFESGRVIPSGTVKQFCFGVVPTVFCKPEDEKDDNLKYPFDVPQNLAAIKLGSPREVADTLTVVGCNTNTVDYFLMDNQRTAHLFPVTFEILGMLSRTLHGHGSGFRMLPNPTTQRWDKRSFSLWKLLEAYEDRLEQDEEITNSRQIQRIKKSLDSIGECRGPRPMQTELTVPLMETLHEALDATDSYLTGVPRKFYVFGVLRSHFQVILRHLNDSEERKKFEKLDGLGLERFEELGGPGLEDKQTSLMKIYFDAVRPDVVKQAPTRMPTMYQLPTGNVVMPVPSSDAASTMSTSTTGSDAEDGTTGPLSRQKSGFNTKDREDQLNDIWCTLVFRMICWLLLHDFHKEDVQIPKSELLGSRLPVYIV</sequence>
<keyword evidence="3" id="KW-1185">Reference proteome</keyword>
<feature type="compositionally biased region" description="Low complexity" evidence="1">
    <location>
        <begin position="542"/>
        <end position="556"/>
    </location>
</feature>
<accession>A0A136J000</accession>
<evidence type="ECO:0000313" key="3">
    <source>
        <dbReference type="Proteomes" id="UP000070501"/>
    </source>
</evidence>
<gene>
    <name evidence="2" type="ORF">Micbo1qcDRAFT_120082</name>
</gene>
<proteinExistence type="predicted"/>
<name>A0A136J000_9PEZI</name>
<dbReference type="InParanoid" id="A0A136J000"/>
<reference evidence="3" key="1">
    <citation type="submission" date="2016-02" db="EMBL/GenBank/DDBJ databases">
        <title>Draft genome sequence of Microdochium bolleyi, a fungal endophyte of beachgrass.</title>
        <authorList>
            <consortium name="DOE Joint Genome Institute"/>
            <person name="David A.S."/>
            <person name="May G."/>
            <person name="Haridas S."/>
            <person name="Lim J."/>
            <person name="Wang M."/>
            <person name="Labutti K."/>
            <person name="Lipzen A."/>
            <person name="Barry K."/>
            <person name="Grigoriev I.V."/>
        </authorList>
    </citation>
    <scope>NUCLEOTIDE SEQUENCE [LARGE SCALE GENOMIC DNA]</scope>
    <source>
        <strain evidence="3">J235TASD1</strain>
    </source>
</reference>
<evidence type="ECO:0000313" key="2">
    <source>
        <dbReference type="EMBL" id="KXJ90498.1"/>
    </source>
</evidence>
<evidence type="ECO:0008006" key="4">
    <source>
        <dbReference type="Google" id="ProtNLM"/>
    </source>
</evidence>
<feature type="compositionally biased region" description="Polar residues" evidence="1">
    <location>
        <begin position="564"/>
        <end position="574"/>
    </location>
</feature>
<protein>
    <recommendedName>
        <fullName evidence="4">Modin</fullName>
    </recommendedName>
</protein>
<dbReference type="EMBL" id="KQ964252">
    <property type="protein sequence ID" value="KXJ90498.1"/>
    <property type="molecule type" value="Genomic_DNA"/>
</dbReference>
<dbReference type="AlphaFoldDB" id="A0A136J000"/>